<dbReference type="PANTHER" id="PTHR11878">
    <property type="entry name" value="SODIUM/CALCIUM EXCHANGER"/>
    <property type="match status" value="1"/>
</dbReference>
<evidence type="ECO:0000259" key="5">
    <source>
        <dbReference type="PROSITE" id="PS51233"/>
    </source>
</evidence>
<organism evidence="6 7">
    <name type="scientific">Anabaena lutea FACHB-196</name>
    <dbReference type="NCBI Taxonomy" id="2692881"/>
    <lineage>
        <taxon>Bacteria</taxon>
        <taxon>Bacillati</taxon>
        <taxon>Cyanobacteriota</taxon>
        <taxon>Cyanophyceae</taxon>
        <taxon>Nostocales</taxon>
        <taxon>Nostocaceae</taxon>
        <taxon>Anabaena</taxon>
    </lineage>
</organism>
<evidence type="ECO:0000313" key="7">
    <source>
        <dbReference type="Proteomes" id="UP000640531"/>
    </source>
</evidence>
<dbReference type="EMBL" id="JACJST010000011">
    <property type="protein sequence ID" value="MBD2568897.1"/>
    <property type="molecule type" value="Genomic_DNA"/>
</dbReference>
<keyword evidence="1" id="KW-0732">Signal</keyword>
<dbReference type="PRINTS" id="PR00313">
    <property type="entry name" value="CABNDNGRPT"/>
</dbReference>
<dbReference type="SUPFAM" id="SSF141072">
    <property type="entry name" value="CalX-like"/>
    <property type="match status" value="1"/>
</dbReference>
<dbReference type="PROSITE" id="PS51233">
    <property type="entry name" value="VWFD"/>
    <property type="match status" value="1"/>
</dbReference>
<gene>
    <name evidence="6" type="ORF">H6G59_13540</name>
</gene>
<dbReference type="PANTHER" id="PTHR11878:SF65">
    <property type="entry name" value="NA_CA-EXCHANGE PROTEIN, ISOFORM G"/>
    <property type="match status" value="1"/>
</dbReference>
<dbReference type="InterPro" id="IPR036116">
    <property type="entry name" value="FN3_sf"/>
</dbReference>
<dbReference type="Proteomes" id="UP000640531">
    <property type="component" value="Unassembled WGS sequence"/>
</dbReference>
<evidence type="ECO:0000256" key="1">
    <source>
        <dbReference type="ARBA" id="ARBA00022729"/>
    </source>
</evidence>
<keyword evidence="4" id="KW-0406">Ion transport</keyword>
<accession>A0ABR8FI52</accession>
<name>A0ABR8FI52_9NOST</name>
<evidence type="ECO:0000256" key="4">
    <source>
        <dbReference type="ARBA" id="ARBA00023065"/>
    </source>
</evidence>
<dbReference type="SUPFAM" id="SSF51120">
    <property type="entry name" value="beta-Roll"/>
    <property type="match status" value="3"/>
</dbReference>
<dbReference type="SUPFAM" id="SSF49265">
    <property type="entry name" value="Fibronectin type III"/>
    <property type="match status" value="1"/>
</dbReference>
<dbReference type="SMART" id="SM00237">
    <property type="entry name" value="Calx_beta"/>
    <property type="match status" value="1"/>
</dbReference>
<proteinExistence type="predicted"/>
<keyword evidence="7" id="KW-1185">Reference proteome</keyword>
<dbReference type="InterPro" id="IPR003644">
    <property type="entry name" value="Calx_beta"/>
</dbReference>
<dbReference type="InterPro" id="IPR001846">
    <property type="entry name" value="VWF_type-D"/>
</dbReference>
<comment type="caution">
    <text evidence="6">The sequence shown here is derived from an EMBL/GenBank/DDBJ whole genome shotgun (WGS) entry which is preliminary data.</text>
</comment>
<evidence type="ECO:0000313" key="6">
    <source>
        <dbReference type="EMBL" id="MBD2568897.1"/>
    </source>
</evidence>
<keyword evidence="3" id="KW-0106">Calcium</keyword>
<dbReference type="InterPro" id="IPR051171">
    <property type="entry name" value="CaCA"/>
</dbReference>
<dbReference type="Gene3D" id="2.150.10.10">
    <property type="entry name" value="Serralysin-like metalloprotease, C-terminal"/>
    <property type="match status" value="2"/>
</dbReference>
<dbReference type="InterPro" id="IPR011049">
    <property type="entry name" value="Serralysin-like_metalloprot_C"/>
</dbReference>
<dbReference type="Gene3D" id="2.60.40.2030">
    <property type="match status" value="1"/>
</dbReference>
<dbReference type="PROSITE" id="PS00330">
    <property type="entry name" value="HEMOLYSIN_CALCIUM"/>
    <property type="match status" value="2"/>
</dbReference>
<dbReference type="InterPro" id="IPR018511">
    <property type="entry name" value="Hemolysin-typ_Ca-bd_CS"/>
</dbReference>
<reference evidence="6 7" key="1">
    <citation type="journal article" date="2020" name="ISME J.">
        <title>Comparative genomics reveals insights into cyanobacterial evolution and habitat adaptation.</title>
        <authorList>
            <person name="Chen M.Y."/>
            <person name="Teng W.K."/>
            <person name="Zhao L."/>
            <person name="Hu C.X."/>
            <person name="Zhou Y.K."/>
            <person name="Han B.P."/>
            <person name="Song L.R."/>
            <person name="Shu W.S."/>
        </authorList>
    </citation>
    <scope>NUCLEOTIDE SEQUENCE [LARGE SCALE GENOMIC DNA]</scope>
    <source>
        <strain evidence="6 7">FACHB-196</strain>
    </source>
</reference>
<evidence type="ECO:0000256" key="3">
    <source>
        <dbReference type="ARBA" id="ARBA00022837"/>
    </source>
</evidence>
<feature type="domain" description="VWFD" evidence="5">
    <location>
        <begin position="1"/>
        <end position="63"/>
    </location>
</feature>
<dbReference type="Pfam" id="PF00353">
    <property type="entry name" value="HemolysinCabind"/>
    <property type="match status" value="3"/>
</dbReference>
<evidence type="ECO:0000256" key="2">
    <source>
        <dbReference type="ARBA" id="ARBA00022737"/>
    </source>
</evidence>
<dbReference type="Pfam" id="PF03160">
    <property type="entry name" value="Calx-beta"/>
    <property type="match status" value="1"/>
</dbReference>
<sequence length="878" mass="91078">MNISLGLADNRKGKVVGLLGNYNGTPNDDFALRNGTVIGGTITDQRLYGDYDDSWRITQANSLFDYTSGQSTTTFTDLNFPPSAITLTAQQRADAEQIARNAGITDPNLLENAIVDIALTNGAPEFIQGYVNLQLQSSNTLTNPDGLGTQHYLTANAVIPYTIRFANTAAAGTTPVAQVTITQTLDTDLDLNTFTLQDFGFGDITLDVPNGVQNYSQRLDLRSTRGVFVDVNAGLNTTTRVVTWTFTAINPTTGNAANSATQGFLPPNDQNGAGSGFVGYSVQPKANSANNTRVDAQASITFNSQTPIQTIAVFNTLDSNAPTSQVTALPANSNANFTVSWTGSDNGSGIASYDIYVATDGGQYVLWKDDITATSATYNGLAGKTYRFYSVATDNLGLTEIAPTLADATTTIGTIQPVINLSANQTIVEGFTSPQNVAYIVSLSNSSTQTITVQYLTSNGTAQAGSDYTSTRGTLTFNPGVTSQVINIPILNDSVNEANETFTLTLSNSTNATLGTSKTATTTITDTLTAFVTTTLPANVENLILTGNAAINGTGNSLNNTITGNGANNILNGGAGIDILIGGLGNDIYIVDSTTDTITELASQGTDTVQSSISYTLGTNVENLTLTGSAAINGTGNSLNNTITGNGANNILNGGAGIDILIGGLGNDIYIVDSTTDTITELASQGTDTVQSSISYTLGTNVENLTLTGSTAINGTGNSLKNIIRGNGANNILNGGAGNDLLQGLGGNDTLWGGLGDDVLTGGVGADQFRFQGSGVFNANLGVDYITDFAVGQDKIALSKATFNAITNAVGQALTNFAVVANDGLVDASTARIVYSQETGSIFYNQNANVLNAAAVFEFAYLGNPDITLSSSDFVLIA</sequence>
<keyword evidence="4" id="KW-0813">Transport</keyword>
<dbReference type="InterPro" id="IPR001343">
    <property type="entry name" value="Hemolysn_Ca-bd"/>
</dbReference>
<dbReference type="InterPro" id="IPR038081">
    <property type="entry name" value="CalX-like_sf"/>
</dbReference>
<protein>
    <submittedName>
        <fullName evidence="6">VWD domain-containing protein</fullName>
    </submittedName>
</protein>
<keyword evidence="2" id="KW-0677">Repeat</keyword>